<proteinExistence type="predicted"/>
<dbReference type="AlphaFoldDB" id="G6AZX3"/>
<protein>
    <submittedName>
        <fullName evidence="1">Uncharacterized protein</fullName>
    </submittedName>
</protein>
<name>G6AZX3_9BACT</name>
<evidence type="ECO:0000313" key="2">
    <source>
        <dbReference type="Proteomes" id="UP000004407"/>
    </source>
</evidence>
<feature type="non-terminal residue" evidence="1">
    <location>
        <position position="1"/>
    </location>
</feature>
<dbReference type="RefSeq" id="WP_007901474.1">
    <property type="nucleotide sequence ID" value="NZ_JH379449.1"/>
</dbReference>
<evidence type="ECO:0000313" key="1">
    <source>
        <dbReference type="EMBL" id="EHJ38085.1"/>
    </source>
</evidence>
<organism evidence="1 2">
    <name type="scientific">Leyella stercorea DSM 18206</name>
    <dbReference type="NCBI Taxonomy" id="1002367"/>
    <lineage>
        <taxon>Bacteria</taxon>
        <taxon>Pseudomonadati</taxon>
        <taxon>Bacteroidota</taxon>
        <taxon>Bacteroidia</taxon>
        <taxon>Bacteroidales</taxon>
        <taxon>Prevotellaceae</taxon>
        <taxon>Leyella</taxon>
    </lineage>
</organism>
<dbReference type="HOGENOM" id="CLU_922928_0_0_10"/>
<dbReference type="EMBL" id="AFZZ01000187">
    <property type="protein sequence ID" value="EHJ38085.1"/>
    <property type="molecule type" value="Genomic_DNA"/>
</dbReference>
<dbReference type="PATRIC" id="fig|1002367.3.peg.1773"/>
<gene>
    <name evidence="1" type="ORF">HMPREF0673_02190</name>
</gene>
<dbReference type="GeneID" id="78338584"/>
<sequence>SMRIRTQSKFQSINPKTMAMLINDNDTLKKYVPNTLKAVAGELSLFDKIQYHLLQAEQWLTDTFVSSDTMSRIRTYSDSTPLLHYCRIITAAEAMRHAVPQLDLILTPNGFGIVSNQNIAPASKDRIERLLLSLEKQRDDALAVILTMLPDAHHWTASEQFNYFAATMFPTLDIVHQLGFADHIWLRYQDTRAKLLTIEHRLETEFFSPELMDMLRTANALNKWDMTLDTAQYKRMYQRISAIEFSILRIGEYPIPSIIDIVNSIRLAKGNVFAEWKNSDTAKLFQDHGYKNKKESSGYFF</sequence>
<comment type="caution">
    <text evidence="1">The sequence shown here is derived from an EMBL/GenBank/DDBJ whole genome shotgun (WGS) entry which is preliminary data.</text>
</comment>
<dbReference type="Proteomes" id="UP000004407">
    <property type="component" value="Unassembled WGS sequence"/>
</dbReference>
<dbReference type="Pfam" id="PF20459">
    <property type="entry name" value="DUF6712"/>
    <property type="match status" value="1"/>
</dbReference>
<dbReference type="InterPro" id="IPR046558">
    <property type="entry name" value="DUF6712"/>
</dbReference>
<accession>G6AZX3</accession>
<reference evidence="1 2" key="1">
    <citation type="submission" date="2011-08" db="EMBL/GenBank/DDBJ databases">
        <authorList>
            <person name="Weinstock G."/>
            <person name="Sodergren E."/>
            <person name="Clifton S."/>
            <person name="Fulton L."/>
            <person name="Fulton B."/>
            <person name="Courtney L."/>
            <person name="Fronick C."/>
            <person name="Harrison M."/>
            <person name="Strong C."/>
            <person name="Farmer C."/>
            <person name="Delahaunty K."/>
            <person name="Markovic C."/>
            <person name="Hall O."/>
            <person name="Minx P."/>
            <person name="Tomlinson C."/>
            <person name="Mitreva M."/>
            <person name="Hou S."/>
            <person name="Chen J."/>
            <person name="Wollam A."/>
            <person name="Pepin K.H."/>
            <person name="Johnson M."/>
            <person name="Bhonagiri V."/>
            <person name="Zhang X."/>
            <person name="Suruliraj S."/>
            <person name="Warren W."/>
            <person name="Chinwalla A."/>
            <person name="Mardis E.R."/>
            <person name="Wilson R.K."/>
        </authorList>
    </citation>
    <scope>NUCLEOTIDE SEQUENCE [LARGE SCALE GENOMIC DNA]</scope>
    <source>
        <strain evidence="1 2">DSM 18206</strain>
    </source>
</reference>